<organism evidence="1">
    <name type="scientific">marine sediment metagenome</name>
    <dbReference type="NCBI Taxonomy" id="412755"/>
    <lineage>
        <taxon>unclassified sequences</taxon>
        <taxon>metagenomes</taxon>
        <taxon>ecological metagenomes</taxon>
    </lineage>
</organism>
<gene>
    <name evidence="1" type="ORF">S12H4_23307</name>
</gene>
<evidence type="ECO:0000313" key="1">
    <source>
        <dbReference type="EMBL" id="GAI83246.1"/>
    </source>
</evidence>
<comment type="caution">
    <text evidence="1">The sequence shown here is derived from an EMBL/GenBank/DDBJ whole genome shotgun (WGS) entry which is preliminary data.</text>
</comment>
<sequence>MKKLLSIFIALVLVLSLSLVMAVPAVATGPVGAPFFTTDGLGEAEWSSDESYSDGYSAKLW</sequence>
<protein>
    <submittedName>
        <fullName evidence="1">Uncharacterized protein</fullName>
    </submittedName>
</protein>
<dbReference type="EMBL" id="BARW01012352">
    <property type="protein sequence ID" value="GAI83246.1"/>
    <property type="molecule type" value="Genomic_DNA"/>
</dbReference>
<name>X1SVT0_9ZZZZ</name>
<proteinExistence type="predicted"/>
<reference evidence="1" key="1">
    <citation type="journal article" date="2014" name="Front. Microbiol.">
        <title>High frequency of phylogenetically diverse reductive dehalogenase-homologous genes in deep subseafloor sedimentary metagenomes.</title>
        <authorList>
            <person name="Kawai M."/>
            <person name="Futagami T."/>
            <person name="Toyoda A."/>
            <person name="Takaki Y."/>
            <person name="Nishi S."/>
            <person name="Hori S."/>
            <person name="Arai W."/>
            <person name="Tsubouchi T."/>
            <person name="Morono Y."/>
            <person name="Uchiyama I."/>
            <person name="Ito T."/>
            <person name="Fujiyama A."/>
            <person name="Inagaki F."/>
            <person name="Takami H."/>
        </authorList>
    </citation>
    <scope>NUCLEOTIDE SEQUENCE</scope>
    <source>
        <strain evidence="1">Expedition CK06-06</strain>
    </source>
</reference>
<feature type="non-terminal residue" evidence="1">
    <location>
        <position position="61"/>
    </location>
</feature>
<dbReference type="AlphaFoldDB" id="X1SVT0"/>
<accession>X1SVT0</accession>